<protein>
    <submittedName>
        <fullName evidence="2">Uncharacterized protein</fullName>
    </submittedName>
</protein>
<reference evidence="2 3" key="1">
    <citation type="submission" date="2024-10" db="EMBL/GenBank/DDBJ databases">
        <authorList>
            <person name="Kim D."/>
        </authorList>
    </citation>
    <scope>NUCLEOTIDE SEQUENCE [LARGE SCALE GENOMIC DNA]</scope>
    <source>
        <strain evidence="2">BH-2024</strain>
    </source>
</reference>
<dbReference type="Pfam" id="PF10154">
    <property type="entry name" value="Fy-3"/>
    <property type="match status" value="1"/>
</dbReference>
<evidence type="ECO:0000313" key="3">
    <source>
        <dbReference type="Proteomes" id="UP001620626"/>
    </source>
</evidence>
<feature type="region of interest" description="Disordered" evidence="1">
    <location>
        <begin position="44"/>
        <end position="85"/>
    </location>
</feature>
<gene>
    <name evidence="2" type="ORF">niasHT_014253</name>
</gene>
<dbReference type="AlphaFoldDB" id="A0ABD2KX86"/>
<accession>A0ABD2KX86</accession>
<keyword evidence="3" id="KW-1185">Reference proteome</keyword>
<comment type="caution">
    <text evidence="2">The sequence shown here is derived from an EMBL/GenBank/DDBJ whole genome shotgun (WGS) entry which is preliminary data.</text>
</comment>
<sequence>MMAAQRTQPKHVGARRFVSTVKGLATLVAPLLHCCAPFTSSSAQTAAASNGGNRTAISDHQQPFNASSSNGTAAMSSPKAVTGNSDNEAQSLFEEQFQHVMRNASMVELSKLITEESRMTEEMRSLVRPCNFESPADATEFGKHSYEISMLNEKLRQVSINYSHQIEALNEQQRHEYRQLVRTILLPWQAVLAVLTTLLYNCSSSEPMFLHRHTNHHSFHDHFKVSHIHAIRKFWSYTDNILTLASFTICIGAQLKTMHNVRILTCHQLLVDLLTVHRSNNTSNSNMNANSSTAWHCANNCDNNNNNNGISARTDNNNNSSSSTICHSQSLQLLMNLYRRDLACAVLIIVVDGSDPKIESNCMWMKRQTGSKHIPTHFHYF</sequence>
<name>A0ABD2KX86_9BILA</name>
<evidence type="ECO:0000313" key="2">
    <source>
        <dbReference type="EMBL" id="KAL3107536.1"/>
    </source>
</evidence>
<dbReference type="PANTHER" id="PTHR16525">
    <property type="entry name" value="PROTEIN C12ORF4"/>
    <property type="match status" value="1"/>
</dbReference>
<proteinExistence type="predicted"/>
<evidence type="ECO:0000256" key="1">
    <source>
        <dbReference type="SAM" id="MobiDB-lite"/>
    </source>
</evidence>
<dbReference type="Proteomes" id="UP001620626">
    <property type="component" value="Unassembled WGS sequence"/>
</dbReference>
<dbReference type="EMBL" id="JBICBT010000616">
    <property type="protein sequence ID" value="KAL3107536.1"/>
    <property type="molecule type" value="Genomic_DNA"/>
</dbReference>
<feature type="compositionally biased region" description="Polar residues" evidence="1">
    <location>
        <begin position="50"/>
        <end position="75"/>
    </location>
</feature>
<organism evidence="2 3">
    <name type="scientific">Heterodera trifolii</name>
    <dbReference type="NCBI Taxonomy" id="157864"/>
    <lineage>
        <taxon>Eukaryota</taxon>
        <taxon>Metazoa</taxon>
        <taxon>Ecdysozoa</taxon>
        <taxon>Nematoda</taxon>
        <taxon>Chromadorea</taxon>
        <taxon>Rhabditida</taxon>
        <taxon>Tylenchina</taxon>
        <taxon>Tylenchomorpha</taxon>
        <taxon>Tylenchoidea</taxon>
        <taxon>Heteroderidae</taxon>
        <taxon>Heteroderinae</taxon>
        <taxon>Heterodera</taxon>
    </lineage>
</organism>
<dbReference type="InterPro" id="IPR019311">
    <property type="entry name" value="Fy-3"/>
</dbReference>
<dbReference type="PANTHER" id="PTHR16525:SF0">
    <property type="entry name" value="PROTEIN C12ORF4"/>
    <property type="match status" value="1"/>
</dbReference>